<feature type="transmembrane region" description="Helical" evidence="2">
    <location>
        <begin position="202"/>
        <end position="220"/>
    </location>
</feature>
<evidence type="ECO:0000313" key="5">
    <source>
        <dbReference type="Proteomes" id="UP000632535"/>
    </source>
</evidence>
<name>A0ABQ2B450_9MICO</name>
<dbReference type="InterPro" id="IPR012429">
    <property type="entry name" value="HGSNAT_cat"/>
</dbReference>
<feature type="transmembrane region" description="Helical" evidence="2">
    <location>
        <begin position="327"/>
        <end position="349"/>
    </location>
</feature>
<keyword evidence="5" id="KW-1185">Reference proteome</keyword>
<evidence type="ECO:0000259" key="3">
    <source>
        <dbReference type="Pfam" id="PF07786"/>
    </source>
</evidence>
<organism evidence="4 5">
    <name type="scientific">Isoptericola cucumis</name>
    <dbReference type="NCBI Taxonomy" id="1776856"/>
    <lineage>
        <taxon>Bacteria</taxon>
        <taxon>Bacillati</taxon>
        <taxon>Actinomycetota</taxon>
        <taxon>Actinomycetes</taxon>
        <taxon>Micrococcales</taxon>
        <taxon>Promicromonosporaceae</taxon>
        <taxon>Isoptericola</taxon>
    </lineage>
</organism>
<comment type="caution">
    <text evidence="4">The sequence shown here is derived from an EMBL/GenBank/DDBJ whole genome shotgun (WGS) entry which is preliminary data.</text>
</comment>
<dbReference type="RefSeq" id="WP_188522485.1">
    <property type="nucleotide sequence ID" value="NZ_BMDG01000003.1"/>
</dbReference>
<dbReference type="Pfam" id="PF07786">
    <property type="entry name" value="HGSNAT_cat"/>
    <property type="match status" value="1"/>
</dbReference>
<accession>A0ABQ2B450</accession>
<feature type="transmembrane region" description="Helical" evidence="2">
    <location>
        <begin position="302"/>
        <end position="320"/>
    </location>
</feature>
<gene>
    <name evidence="4" type="ORF">GCM10007368_08940</name>
</gene>
<feature type="transmembrane region" description="Helical" evidence="2">
    <location>
        <begin position="232"/>
        <end position="253"/>
    </location>
</feature>
<evidence type="ECO:0000256" key="1">
    <source>
        <dbReference type="SAM" id="MobiDB-lite"/>
    </source>
</evidence>
<feature type="domain" description="Heparan-alpha-glucosaminide N-acetyltransferase catalytic" evidence="3">
    <location>
        <begin position="37"/>
        <end position="226"/>
    </location>
</feature>
<keyword evidence="2" id="KW-0812">Transmembrane</keyword>
<dbReference type="Proteomes" id="UP000632535">
    <property type="component" value="Unassembled WGS sequence"/>
</dbReference>
<keyword evidence="2" id="KW-1133">Transmembrane helix</keyword>
<evidence type="ECO:0000256" key="2">
    <source>
        <dbReference type="SAM" id="Phobius"/>
    </source>
</evidence>
<feature type="transmembrane region" description="Helical" evidence="2">
    <location>
        <begin position="361"/>
        <end position="380"/>
    </location>
</feature>
<proteinExistence type="predicted"/>
<reference evidence="5" key="1">
    <citation type="journal article" date="2019" name="Int. J. Syst. Evol. Microbiol.">
        <title>The Global Catalogue of Microorganisms (GCM) 10K type strain sequencing project: providing services to taxonomists for standard genome sequencing and annotation.</title>
        <authorList>
            <consortium name="The Broad Institute Genomics Platform"/>
            <consortium name="The Broad Institute Genome Sequencing Center for Infectious Disease"/>
            <person name="Wu L."/>
            <person name="Ma J."/>
        </authorList>
    </citation>
    <scope>NUCLEOTIDE SEQUENCE [LARGE SCALE GENOMIC DNA]</scope>
    <source>
        <strain evidence="5">CCM 8653</strain>
    </source>
</reference>
<feature type="transmembrane region" description="Helical" evidence="2">
    <location>
        <begin position="158"/>
        <end position="176"/>
    </location>
</feature>
<feature type="transmembrane region" description="Helical" evidence="2">
    <location>
        <begin position="135"/>
        <end position="151"/>
    </location>
</feature>
<sequence>MGAPRGPVADPAPTAPPTPAGGWWRRHTANLTGGPGRVPGIDVARGIAVLGMFTAHVGVTSDDLGTLSGWLSIAHGRSSILFALVAGVSIAIVSGGTRPATGAALTRARTRLLVRAALLLGLVALLDLLGTRVALILGFYAAYFVLALPFLRWRPPRLAALATTIALVGPVLAHWGPEVLARAGLRLPRDGSGSVTDFVLTGHYPAVVWMAYVLAGMAIGRCDLRSPRLRRGLLVGGLAAVAVAGIVSERLVAAAGGAEAIDLQVTTTSSLLTTTPYGWDDPWPAAAYLALAGPHHDTTFEVVGSGGFAVAVVGLCLYVGRVGRWVLAPLAATGAMALTVYSLQIVAIWRWDLLESTTNGPLVLLVVVTLVAATAWRFLLGRGPLERLLGSVADHAADRAADRAEDVRASPTR</sequence>
<protein>
    <recommendedName>
        <fullName evidence="3">Heparan-alpha-glucosaminide N-acetyltransferase catalytic domain-containing protein</fullName>
    </recommendedName>
</protein>
<feature type="transmembrane region" description="Helical" evidence="2">
    <location>
        <begin position="112"/>
        <end position="129"/>
    </location>
</feature>
<feature type="transmembrane region" description="Helical" evidence="2">
    <location>
        <begin position="80"/>
        <end position="100"/>
    </location>
</feature>
<evidence type="ECO:0000313" key="4">
    <source>
        <dbReference type="EMBL" id="GGI05996.1"/>
    </source>
</evidence>
<keyword evidence="2" id="KW-0472">Membrane</keyword>
<dbReference type="EMBL" id="BMDG01000003">
    <property type="protein sequence ID" value="GGI05996.1"/>
    <property type="molecule type" value="Genomic_DNA"/>
</dbReference>
<feature type="region of interest" description="Disordered" evidence="1">
    <location>
        <begin position="1"/>
        <end position="23"/>
    </location>
</feature>